<feature type="transmembrane region" description="Helical" evidence="6">
    <location>
        <begin position="170"/>
        <end position="189"/>
    </location>
</feature>
<name>A0ABW5FRR5_9PSEU</name>
<dbReference type="RefSeq" id="WP_378264064.1">
    <property type="nucleotide sequence ID" value="NZ_JBHUKR010000006.1"/>
</dbReference>
<proteinExistence type="predicted"/>
<feature type="transmembrane region" description="Helical" evidence="6">
    <location>
        <begin position="428"/>
        <end position="448"/>
    </location>
</feature>
<feature type="transmembrane region" description="Helical" evidence="6">
    <location>
        <begin position="233"/>
        <end position="250"/>
    </location>
</feature>
<feature type="transmembrane region" description="Helical" evidence="6">
    <location>
        <begin position="142"/>
        <end position="164"/>
    </location>
</feature>
<feature type="transmembrane region" description="Helical" evidence="6">
    <location>
        <begin position="270"/>
        <end position="293"/>
    </location>
</feature>
<keyword evidence="4 6" id="KW-1133">Transmembrane helix</keyword>
<dbReference type="InterPro" id="IPR036259">
    <property type="entry name" value="MFS_trans_sf"/>
</dbReference>
<evidence type="ECO:0000256" key="1">
    <source>
        <dbReference type="ARBA" id="ARBA00004651"/>
    </source>
</evidence>
<evidence type="ECO:0000256" key="4">
    <source>
        <dbReference type="ARBA" id="ARBA00022989"/>
    </source>
</evidence>
<dbReference type="InterPro" id="IPR020846">
    <property type="entry name" value="MFS_dom"/>
</dbReference>
<dbReference type="Gene3D" id="1.20.1250.20">
    <property type="entry name" value="MFS general substrate transporter like domains"/>
    <property type="match status" value="1"/>
</dbReference>
<dbReference type="Proteomes" id="UP001597417">
    <property type="component" value="Unassembled WGS sequence"/>
</dbReference>
<dbReference type="Gene3D" id="1.20.1720.10">
    <property type="entry name" value="Multidrug resistance protein D"/>
    <property type="match status" value="1"/>
</dbReference>
<protein>
    <submittedName>
        <fullName evidence="8">MFS transporter</fullName>
    </submittedName>
</protein>
<comment type="subcellular location">
    <subcellularLocation>
        <location evidence="1">Cell membrane</location>
        <topology evidence="1">Multi-pass membrane protein</topology>
    </subcellularLocation>
</comment>
<feature type="transmembrane region" description="Helical" evidence="6">
    <location>
        <begin position="86"/>
        <end position="105"/>
    </location>
</feature>
<dbReference type="PANTHER" id="PTHR42718:SF9">
    <property type="entry name" value="MAJOR FACILITATOR SUPERFAMILY MULTIDRUG TRANSPORTER MFSC"/>
    <property type="match status" value="1"/>
</dbReference>
<feature type="transmembrane region" description="Helical" evidence="6">
    <location>
        <begin position="305"/>
        <end position="323"/>
    </location>
</feature>
<dbReference type="Pfam" id="PF07690">
    <property type="entry name" value="MFS_1"/>
    <property type="match status" value="1"/>
</dbReference>
<organism evidence="8 9">
    <name type="scientific">Amycolatopsis pigmentata</name>
    <dbReference type="NCBI Taxonomy" id="450801"/>
    <lineage>
        <taxon>Bacteria</taxon>
        <taxon>Bacillati</taxon>
        <taxon>Actinomycetota</taxon>
        <taxon>Actinomycetes</taxon>
        <taxon>Pseudonocardiales</taxon>
        <taxon>Pseudonocardiaceae</taxon>
        <taxon>Amycolatopsis</taxon>
    </lineage>
</organism>
<dbReference type="InterPro" id="IPR011701">
    <property type="entry name" value="MFS"/>
</dbReference>
<comment type="caution">
    <text evidence="8">The sequence shown here is derived from an EMBL/GenBank/DDBJ whole genome shotgun (WGS) entry which is preliminary data.</text>
</comment>
<keyword evidence="3 6" id="KW-0812">Transmembrane</keyword>
<sequence length="458" mass="46893">MSTATVESTATRLSLTGVIAVSTGNFFVTFDASAVNVALPSIRSSLGASSAAQQWFLDSYTIPLCVFLLAAGVVGDRWGVGRVYRWSLAAFGVASLLCALAQTSAELVAARAIQGAAASFMLPMTLSIITKGIPDLDRRARTIGGWGVVGGFGIAFAPIIGGVIANYLGWRWLFAVNVPVCAAALLLILRFDDVPSHSGRRFSPSGQILFCLTLTCLTAALIEMGRRSPGSPVVLALVGGFVVSLAALAASQRLSTVPMLPRALFTHRPFLFVVLSGGFYQLASYGSLLVLALYLQAKQGYSPDVAGYALLPCCVAWLAGNALAVKVTPAARRRVIVAATILGAGGGAAVAMISLAGSSPMTLAATVPIGLASGLLASSLSAEAMHLCPAEISGTASGLLNTSRQTGMAIAIAVLGGLGYAHQLLVPMSIIAGAFAVVFLCCLTAFAVSAPSAHAVRS</sequence>
<evidence type="ECO:0000313" key="9">
    <source>
        <dbReference type="Proteomes" id="UP001597417"/>
    </source>
</evidence>
<keyword evidence="5 6" id="KW-0472">Membrane</keyword>
<dbReference type="EMBL" id="JBHUKR010000006">
    <property type="protein sequence ID" value="MFD2416875.1"/>
    <property type="molecule type" value="Genomic_DNA"/>
</dbReference>
<dbReference type="PROSITE" id="PS50850">
    <property type="entry name" value="MFS"/>
    <property type="match status" value="1"/>
</dbReference>
<feature type="domain" description="Major facilitator superfamily (MFS) profile" evidence="7">
    <location>
        <begin position="17"/>
        <end position="451"/>
    </location>
</feature>
<feature type="transmembrane region" description="Helical" evidence="6">
    <location>
        <begin position="201"/>
        <end position="221"/>
    </location>
</feature>
<feature type="transmembrane region" description="Helical" evidence="6">
    <location>
        <begin position="335"/>
        <end position="357"/>
    </location>
</feature>
<evidence type="ECO:0000259" key="7">
    <source>
        <dbReference type="PROSITE" id="PS50850"/>
    </source>
</evidence>
<accession>A0ABW5FRR5</accession>
<dbReference type="CDD" id="cd17321">
    <property type="entry name" value="MFS_MMR_MDR_like"/>
    <property type="match status" value="1"/>
</dbReference>
<feature type="transmembrane region" description="Helical" evidence="6">
    <location>
        <begin position="111"/>
        <end position="130"/>
    </location>
</feature>
<evidence type="ECO:0000256" key="5">
    <source>
        <dbReference type="ARBA" id="ARBA00023136"/>
    </source>
</evidence>
<keyword evidence="9" id="KW-1185">Reference proteome</keyword>
<feature type="transmembrane region" description="Helical" evidence="6">
    <location>
        <begin position="55"/>
        <end position="74"/>
    </location>
</feature>
<evidence type="ECO:0000256" key="6">
    <source>
        <dbReference type="SAM" id="Phobius"/>
    </source>
</evidence>
<feature type="transmembrane region" description="Helical" evidence="6">
    <location>
        <begin position="12"/>
        <end position="35"/>
    </location>
</feature>
<dbReference type="SUPFAM" id="SSF103473">
    <property type="entry name" value="MFS general substrate transporter"/>
    <property type="match status" value="1"/>
</dbReference>
<evidence type="ECO:0000256" key="2">
    <source>
        <dbReference type="ARBA" id="ARBA00022448"/>
    </source>
</evidence>
<keyword evidence="2" id="KW-0813">Transport</keyword>
<gene>
    <name evidence="8" type="ORF">ACFSXZ_11135</name>
</gene>
<reference evidence="9" key="1">
    <citation type="journal article" date="2019" name="Int. J. Syst. Evol. Microbiol.">
        <title>The Global Catalogue of Microorganisms (GCM) 10K type strain sequencing project: providing services to taxonomists for standard genome sequencing and annotation.</title>
        <authorList>
            <consortium name="The Broad Institute Genomics Platform"/>
            <consortium name="The Broad Institute Genome Sequencing Center for Infectious Disease"/>
            <person name="Wu L."/>
            <person name="Ma J."/>
        </authorList>
    </citation>
    <scope>NUCLEOTIDE SEQUENCE [LARGE SCALE GENOMIC DNA]</scope>
    <source>
        <strain evidence="9">CGMCC 4.7645</strain>
    </source>
</reference>
<evidence type="ECO:0000256" key="3">
    <source>
        <dbReference type="ARBA" id="ARBA00022692"/>
    </source>
</evidence>
<dbReference type="PANTHER" id="PTHR42718">
    <property type="entry name" value="MAJOR FACILITATOR SUPERFAMILY MULTIDRUG TRANSPORTER MFSC"/>
    <property type="match status" value="1"/>
</dbReference>
<evidence type="ECO:0000313" key="8">
    <source>
        <dbReference type="EMBL" id="MFD2416875.1"/>
    </source>
</evidence>